<keyword evidence="1" id="KW-0472">Membrane</keyword>
<name>A0ABY4WIM5_9BACL</name>
<keyword evidence="1" id="KW-0812">Transmembrane</keyword>
<evidence type="ECO:0000259" key="2">
    <source>
        <dbReference type="Pfam" id="PF13791"/>
    </source>
</evidence>
<dbReference type="InterPro" id="IPR029101">
    <property type="entry name" value="Sigma_reg_N"/>
</dbReference>
<keyword evidence="1" id="KW-1133">Transmembrane helix</keyword>
<sequence>MTDADRMNREREEMLLAYLRGELSAQEEAELRQRLADDPEYAERLEELLLGEEEPLEKGSDKSLLESLPEDKQRAIIRRGKWKSRLSNAAYTVGISLLIGIAAWLVNFWIGRSLYDETYRVSKDLVNFTQPGIEVGSSGAQVGLLYGKIQMEMRERIGGDRQRVGSFETTNVLYKVSARPVWNNGFREKHLFFLFPLENTPSQDHSYRRDPAWSTLEKLPEGTVSQLAISFDHLMSLRELYQFLAPYDLDLTWLAVDTGQERKHEMAKEGVVLLSAGEIWGYPENGLDFGEVPIIVRGEEERRTAAYVAEMKYLAEQKRLSQSIAESLIFQREGAQIQERYQYLEENGVKIYGVVVTGATKELLRLKQEPSITAAFLGKIDWWNLNHPSASGEQNSW</sequence>
<feature type="transmembrane region" description="Helical" evidence="1">
    <location>
        <begin position="88"/>
        <end position="110"/>
    </location>
</feature>
<evidence type="ECO:0000256" key="1">
    <source>
        <dbReference type="SAM" id="Phobius"/>
    </source>
</evidence>
<evidence type="ECO:0000259" key="3">
    <source>
        <dbReference type="Pfam" id="PF13800"/>
    </source>
</evidence>
<feature type="domain" description="Sigma factor regulator N-terminal" evidence="3">
    <location>
        <begin position="75"/>
        <end position="161"/>
    </location>
</feature>
<keyword evidence="5" id="KW-1185">Reference proteome</keyword>
<dbReference type="RefSeq" id="WP_251873836.1">
    <property type="nucleotide sequence ID" value="NZ_CP098755.1"/>
</dbReference>
<organism evidence="4 5">
    <name type="scientific">Brevibacillus ruminantium</name>
    <dbReference type="NCBI Taxonomy" id="2950604"/>
    <lineage>
        <taxon>Bacteria</taxon>
        <taxon>Bacillati</taxon>
        <taxon>Bacillota</taxon>
        <taxon>Bacilli</taxon>
        <taxon>Bacillales</taxon>
        <taxon>Paenibacillaceae</taxon>
        <taxon>Brevibacillus</taxon>
    </lineage>
</organism>
<dbReference type="EMBL" id="CP098755">
    <property type="protein sequence ID" value="USG66729.1"/>
    <property type="molecule type" value="Genomic_DNA"/>
</dbReference>
<dbReference type="InterPro" id="IPR025672">
    <property type="entry name" value="Sigma_reg_C_dom"/>
</dbReference>
<evidence type="ECO:0000313" key="5">
    <source>
        <dbReference type="Proteomes" id="UP001056500"/>
    </source>
</evidence>
<protein>
    <submittedName>
        <fullName evidence="4">Anti-sigma factor</fullName>
    </submittedName>
</protein>
<dbReference type="Pfam" id="PF13791">
    <property type="entry name" value="Sigma_reg_C"/>
    <property type="match status" value="1"/>
</dbReference>
<feature type="domain" description="Sigma factor regulator C-terminal" evidence="2">
    <location>
        <begin position="216"/>
        <end position="379"/>
    </location>
</feature>
<evidence type="ECO:0000313" key="4">
    <source>
        <dbReference type="EMBL" id="USG66729.1"/>
    </source>
</evidence>
<reference evidence="4" key="1">
    <citation type="submission" date="2022-06" db="EMBL/GenBank/DDBJ databases">
        <title>Genome sequencing of Brevibacillus sp. BB3-R1.</title>
        <authorList>
            <person name="Heo J."/>
            <person name="Lee D."/>
            <person name="Won M."/>
            <person name="Han B.-H."/>
            <person name="Hong S.-B."/>
            <person name="Kwon S.-W."/>
        </authorList>
    </citation>
    <scope>NUCLEOTIDE SEQUENCE</scope>
    <source>
        <strain evidence="4">BB3-R1</strain>
    </source>
</reference>
<gene>
    <name evidence="4" type="ORF">NDK47_05365</name>
</gene>
<dbReference type="Proteomes" id="UP001056500">
    <property type="component" value="Chromosome"/>
</dbReference>
<proteinExistence type="predicted"/>
<dbReference type="Pfam" id="PF13800">
    <property type="entry name" value="Sigma_reg_N"/>
    <property type="match status" value="1"/>
</dbReference>
<accession>A0ABY4WIM5</accession>